<dbReference type="InterPro" id="IPR029069">
    <property type="entry name" value="HotDog_dom_sf"/>
</dbReference>
<sequence>MGKFVDDTSLEEIGNHRWKACLQKGWRIGRVPNGGYVLAIVGRAISQSLSGADPLSINAFYLEPTTLGEAEIHVEILRLGKGTQFATARMYQEGSLKVIANAAYTDLDKLKGPTNTVMTMPDVPSFDAVDVPAHNVLEIHSTIDTRIVKGREFFDSQEPTGTGEFIAYMQHVDGAPIGVIDLLMFGDMIPPPSFTLVPNVGWVPTVEMTIQLRGAPAPGPILCHARSHTLIRGVTEQDSEIWDSNGDLVAVGRQTMKVRSIS</sequence>
<dbReference type="RefSeq" id="WP_279242815.1">
    <property type="nucleotide sequence ID" value="NZ_CP036501.1"/>
</dbReference>
<proteinExistence type="predicted"/>
<reference evidence="3 4" key="1">
    <citation type="submission" date="2019-02" db="EMBL/GenBank/DDBJ databases">
        <title>Halieaceae_genomes.</title>
        <authorList>
            <person name="Li S.-H."/>
        </authorList>
    </citation>
    <scope>NUCLEOTIDE SEQUENCE [LARGE SCALE GENOMIC DNA]</scope>
    <source>
        <strain evidence="3 4">JH123</strain>
    </source>
</reference>
<dbReference type="InterPro" id="IPR042171">
    <property type="entry name" value="Acyl-CoA_hotdog"/>
</dbReference>
<dbReference type="InterPro" id="IPR052389">
    <property type="entry name" value="Sec_Metab_Biosynth-Assoc"/>
</dbReference>
<evidence type="ECO:0000259" key="2">
    <source>
        <dbReference type="Pfam" id="PF20789"/>
    </source>
</evidence>
<gene>
    <name evidence="3" type="ORF">E0F26_04290</name>
</gene>
<keyword evidence="4" id="KW-1185">Reference proteome</keyword>
<protein>
    <submittedName>
        <fullName evidence="3">Thioesterase family protein</fullName>
    </submittedName>
</protein>
<evidence type="ECO:0000259" key="1">
    <source>
        <dbReference type="Pfam" id="PF13622"/>
    </source>
</evidence>
<dbReference type="Proteomes" id="UP001317963">
    <property type="component" value="Chromosome"/>
</dbReference>
<dbReference type="Pfam" id="PF20789">
    <property type="entry name" value="4HBT_3C"/>
    <property type="match status" value="1"/>
</dbReference>
<evidence type="ECO:0000313" key="3">
    <source>
        <dbReference type="EMBL" id="UZP75555.1"/>
    </source>
</evidence>
<dbReference type="InterPro" id="IPR049449">
    <property type="entry name" value="TesB_ACOT8-like_N"/>
</dbReference>
<dbReference type="PANTHER" id="PTHR38110">
    <property type="entry name" value="CHROMOSOME 23, WHOLE GENOME SHOTGUN SEQUENCE"/>
    <property type="match status" value="1"/>
</dbReference>
<accession>A0ABY6Q929</accession>
<evidence type="ECO:0000313" key="4">
    <source>
        <dbReference type="Proteomes" id="UP001317963"/>
    </source>
</evidence>
<dbReference type="Gene3D" id="2.40.160.210">
    <property type="entry name" value="Acyl-CoA thioesterase, double hotdog domain"/>
    <property type="match status" value="1"/>
</dbReference>
<dbReference type="PANTHER" id="PTHR38110:SF1">
    <property type="entry name" value="THIOESTERASE DOMAIN-CONTAINING PROTEIN"/>
    <property type="match status" value="1"/>
</dbReference>
<organism evidence="3 4">
    <name type="scientific">Candidatus Paraluminiphilus aquimaris</name>
    <dbReference type="NCBI Taxonomy" id="2518994"/>
    <lineage>
        <taxon>Bacteria</taxon>
        <taxon>Pseudomonadati</taxon>
        <taxon>Pseudomonadota</taxon>
        <taxon>Gammaproteobacteria</taxon>
        <taxon>Cellvibrionales</taxon>
        <taxon>Halieaceae</taxon>
        <taxon>Candidatus Paraluminiphilus</taxon>
    </lineage>
</organism>
<dbReference type="InterPro" id="IPR049450">
    <property type="entry name" value="ACOT8-like_C"/>
</dbReference>
<dbReference type="EMBL" id="CP036501">
    <property type="protein sequence ID" value="UZP75555.1"/>
    <property type="molecule type" value="Genomic_DNA"/>
</dbReference>
<dbReference type="Pfam" id="PF13622">
    <property type="entry name" value="4HBT_3"/>
    <property type="match status" value="1"/>
</dbReference>
<name>A0ABY6Q929_9GAMM</name>
<feature type="domain" description="Acyl-CoA thioesterase-like C-terminal" evidence="2">
    <location>
        <begin position="137"/>
        <end position="256"/>
    </location>
</feature>
<feature type="domain" description="Acyl-CoA thioesterase-like N-terminal HotDog" evidence="1">
    <location>
        <begin position="24"/>
        <end position="102"/>
    </location>
</feature>
<dbReference type="SUPFAM" id="SSF54637">
    <property type="entry name" value="Thioesterase/thiol ester dehydrase-isomerase"/>
    <property type="match status" value="2"/>
</dbReference>